<dbReference type="InterPro" id="IPR051824">
    <property type="entry name" value="LRR_Rcpt-Like_S/T_Kinase"/>
</dbReference>
<dbReference type="InterPro" id="IPR000719">
    <property type="entry name" value="Prot_kinase_dom"/>
</dbReference>
<dbReference type="InterPro" id="IPR001245">
    <property type="entry name" value="Ser-Thr/Tyr_kinase_cat_dom"/>
</dbReference>
<dbReference type="PANTHER" id="PTHR48006">
    <property type="entry name" value="LEUCINE-RICH REPEAT-CONTAINING PROTEIN DDB_G0281931-RELATED"/>
    <property type="match status" value="1"/>
</dbReference>
<dbReference type="InterPro" id="IPR008271">
    <property type="entry name" value="Ser/Thr_kinase_AS"/>
</dbReference>
<proteinExistence type="predicted"/>
<dbReference type="SMART" id="SM00220">
    <property type="entry name" value="S_TKc"/>
    <property type="match status" value="1"/>
</dbReference>
<feature type="domain" description="Protein kinase" evidence="10">
    <location>
        <begin position="56"/>
        <end position="426"/>
    </location>
</feature>
<evidence type="ECO:0000313" key="12">
    <source>
        <dbReference type="Proteomes" id="UP000288805"/>
    </source>
</evidence>
<dbReference type="FunFam" id="1.10.510.10:FF:000016">
    <property type="entry name" value="Somatic embryogenesis receptor-like kinase 1"/>
    <property type="match status" value="1"/>
</dbReference>
<evidence type="ECO:0000256" key="7">
    <source>
        <dbReference type="ARBA" id="ARBA00022840"/>
    </source>
</evidence>
<dbReference type="SUPFAM" id="SSF56112">
    <property type="entry name" value="Protein kinase-like (PK-like)"/>
    <property type="match status" value="1"/>
</dbReference>
<dbReference type="GO" id="GO:0004674">
    <property type="term" value="F:protein serine/threonine kinase activity"/>
    <property type="evidence" value="ECO:0007669"/>
    <property type="project" value="UniProtKB-KW"/>
</dbReference>
<accession>A0A438KIQ6</accession>
<keyword evidence="7" id="KW-0067">ATP-binding</keyword>
<dbReference type="PROSITE" id="PS00108">
    <property type="entry name" value="PROTEIN_KINASE_ST"/>
    <property type="match status" value="1"/>
</dbReference>
<evidence type="ECO:0000256" key="1">
    <source>
        <dbReference type="ARBA" id="ARBA00004479"/>
    </source>
</evidence>
<keyword evidence="5" id="KW-0547">Nucleotide-binding</keyword>
<dbReference type="GO" id="GO:0016020">
    <property type="term" value="C:membrane"/>
    <property type="evidence" value="ECO:0007669"/>
    <property type="project" value="UniProtKB-SubCell"/>
</dbReference>
<dbReference type="Gene3D" id="1.10.510.10">
    <property type="entry name" value="Transferase(Phosphotransferase) domain 1"/>
    <property type="match status" value="1"/>
</dbReference>
<dbReference type="EC" id="2.7.11.1" evidence="2"/>
<organism evidence="11 12">
    <name type="scientific">Vitis vinifera</name>
    <name type="common">Grape</name>
    <dbReference type="NCBI Taxonomy" id="29760"/>
    <lineage>
        <taxon>Eukaryota</taxon>
        <taxon>Viridiplantae</taxon>
        <taxon>Streptophyta</taxon>
        <taxon>Embryophyta</taxon>
        <taxon>Tracheophyta</taxon>
        <taxon>Spermatophyta</taxon>
        <taxon>Magnoliopsida</taxon>
        <taxon>eudicotyledons</taxon>
        <taxon>Gunneridae</taxon>
        <taxon>Pentapetalae</taxon>
        <taxon>rosids</taxon>
        <taxon>Vitales</taxon>
        <taxon>Vitaceae</taxon>
        <taxon>Viteae</taxon>
        <taxon>Vitis</taxon>
    </lineage>
</organism>
<evidence type="ECO:0000256" key="3">
    <source>
        <dbReference type="ARBA" id="ARBA00022527"/>
    </source>
</evidence>
<dbReference type="Pfam" id="PF07714">
    <property type="entry name" value="PK_Tyr_Ser-Thr"/>
    <property type="match status" value="1"/>
</dbReference>
<comment type="subcellular location">
    <subcellularLocation>
        <location evidence="1">Membrane</location>
        <topology evidence="1">Single-pass type I membrane protein</topology>
    </subcellularLocation>
</comment>
<gene>
    <name evidence="11" type="primary">VvCHDp000114_0</name>
    <name evidence="11" type="ORF">CK203_002192</name>
</gene>
<evidence type="ECO:0000256" key="8">
    <source>
        <dbReference type="ARBA" id="ARBA00047899"/>
    </source>
</evidence>
<comment type="catalytic activity">
    <reaction evidence="8">
        <text>L-threonyl-[protein] + ATP = O-phospho-L-threonyl-[protein] + ADP + H(+)</text>
        <dbReference type="Rhea" id="RHEA:46608"/>
        <dbReference type="Rhea" id="RHEA-COMP:11060"/>
        <dbReference type="Rhea" id="RHEA-COMP:11605"/>
        <dbReference type="ChEBI" id="CHEBI:15378"/>
        <dbReference type="ChEBI" id="CHEBI:30013"/>
        <dbReference type="ChEBI" id="CHEBI:30616"/>
        <dbReference type="ChEBI" id="CHEBI:61977"/>
        <dbReference type="ChEBI" id="CHEBI:456216"/>
        <dbReference type="EC" id="2.7.11.1"/>
    </reaction>
</comment>
<dbReference type="PROSITE" id="PS50011">
    <property type="entry name" value="PROTEIN_KINASE_DOM"/>
    <property type="match status" value="1"/>
</dbReference>
<dbReference type="AlphaFoldDB" id="A0A438KIQ6"/>
<comment type="catalytic activity">
    <reaction evidence="9">
        <text>L-seryl-[protein] + ATP = O-phospho-L-seryl-[protein] + ADP + H(+)</text>
        <dbReference type="Rhea" id="RHEA:17989"/>
        <dbReference type="Rhea" id="RHEA-COMP:9863"/>
        <dbReference type="Rhea" id="RHEA-COMP:11604"/>
        <dbReference type="ChEBI" id="CHEBI:15378"/>
        <dbReference type="ChEBI" id="CHEBI:29999"/>
        <dbReference type="ChEBI" id="CHEBI:30616"/>
        <dbReference type="ChEBI" id="CHEBI:83421"/>
        <dbReference type="ChEBI" id="CHEBI:456216"/>
        <dbReference type="EC" id="2.7.11.1"/>
    </reaction>
</comment>
<dbReference type="InterPro" id="IPR011009">
    <property type="entry name" value="Kinase-like_dom_sf"/>
</dbReference>
<dbReference type="GO" id="GO:0005524">
    <property type="term" value="F:ATP binding"/>
    <property type="evidence" value="ECO:0007669"/>
    <property type="project" value="UniProtKB-KW"/>
</dbReference>
<keyword evidence="3" id="KW-0723">Serine/threonine-protein kinase</keyword>
<dbReference type="PANTHER" id="PTHR48006:SF102">
    <property type="entry name" value="LEUCINE-RICH REPEAT-CONTAINING PROTEIN DDB_G0281931-RELATED"/>
    <property type="match status" value="1"/>
</dbReference>
<evidence type="ECO:0000256" key="6">
    <source>
        <dbReference type="ARBA" id="ARBA00022777"/>
    </source>
</evidence>
<keyword evidence="4" id="KW-0808">Transferase</keyword>
<evidence type="ECO:0000256" key="5">
    <source>
        <dbReference type="ARBA" id="ARBA00022741"/>
    </source>
</evidence>
<reference evidence="11 12" key="1">
    <citation type="journal article" date="2018" name="PLoS Genet.">
        <title>Population sequencing reveals clonal diversity and ancestral inbreeding in the grapevine cultivar Chardonnay.</title>
        <authorList>
            <person name="Roach M.J."/>
            <person name="Johnson D.L."/>
            <person name="Bohlmann J."/>
            <person name="van Vuuren H.J."/>
            <person name="Jones S.J."/>
            <person name="Pretorius I.S."/>
            <person name="Schmidt S.A."/>
            <person name="Borneman A.R."/>
        </authorList>
    </citation>
    <scope>NUCLEOTIDE SEQUENCE [LARGE SCALE GENOMIC DNA]</scope>
    <source>
        <strain evidence="12">cv. Chardonnay</strain>
        <tissue evidence="11">Leaf</tissue>
    </source>
</reference>
<comment type="caution">
    <text evidence="11">The sequence shown here is derived from an EMBL/GenBank/DDBJ whole genome shotgun (WGS) entry which is preliminary data.</text>
</comment>
<name>A0A438KIQ6_VITVI</name>
<dbReference type="EMBL" id="QGNW01000005">
    <property type="protein sequence ID" value="RVX21104.1"/>
    <property type="molecule type" value="Genomic_DNA"/>
</dbReference>
<dbReference type="Proteomes" id="UP000288805">
    <property type="component" value="Unassembled WGS sequence"/>
</dbReference>
<keyword evidence="11" id="KW-0675">Receptor</keyword>
<sequence>MAGGRHGNKSSVATSGPIQHAIQPASASLLYGGDNTSLQFLGQTLDGKFWLQWSQAMKLVIKGRGKLGQFTGATKSWAGVHLDRSFPGYWTYMWVMSLVAIEDQFATIIKLPCPLPQGDQSYLRLITISLECDDEKIYEQAGHDRDKQDSRGERFSNEERLVLKVDTVAQDATDFMKAGWKRIFSLFMILSGFRSTLNRIFCWEKTPTKTVSHLLPVDYLNQHEHKYPSADLKPGERGLDWPTRRKVAFGAAHGLEYLHEHCNPKIIHRDLKAANILLDDDFEPVLGDFGLAKLLDTKLTHVTTQVRGTMGHIAPEYLSTGKSSEKTDVFGYGITLLELVTGQRAIDFSRLEEEEDVLLLDHIRKLQREKRLDAIVDRNLKTFDAKEVETIVQVALLCTQSSPEDRPKMAEVVSMLQGEGLAARWVEWERLEEVRNQHFSLLSHQFPWADESTHDQEAIQLSKAR</sequence>
<evidence type="ECO:0000313" key="11">
    <source>
        <dbReference type="EMBL" id="RVX21104.1"/>
    </source>
</evidence>
<evidence type="ECO:0000259" key="10">
    <source>
        <dbReference type="PROSITE" id="PS50011"/>
    </source>
</evidence>
<keyword evidence="6 11" id="KW-0418">Kinase</keyword>
<evidence type="ECO:0000256" key="4">
    <source>
        <dbReference type="ARBA" id="ARBA00022679"/>
    </source>
</evidence>
<evidence type="ECO:0000256" key="2">
    <source>
        <dbReference type="ARBA" id="ARBA00012513"/>
    </source>
</evidence>
<evidence type="ECO:0000256" key="9">
    <source>
        <dbReference type="ARBA" id="ARBA00048679"/>
    </source>
</evidence>
<protein>
    <recommendedName>
        <fullName evidence="2">non-specific serine/threonine protein kinase</fullName>
        <ecNumber evidence="2">2.7.11.1</ecNumber>
    </recommendedName>
</protein>